<evidence type="ECO:0000256" key="1">
    <source>
        <dbReference type="SAM" id="MobiDB-lite"/>
    </source>
</evidence>
<evidence type="ECO:0000313" key="2">
    <source>
        <dbReference type="EMBL" id="PAU45294.1"/>
    </source>
</evidence>
<feature type="region of interest" description="Disordered" evidence="1">
    <location>
        <begin position="1"/>
        <end position="58"/>
    </location>
</feature>
<feature type="compositionally biased region" description="Gly residues" evidence="1">
    <location>
        <begin position="29"/>
        <end position="38"/>
    </location>
</feature>
<reference evidence="2 3" key="1">
    <citation type="submission" date="2017-08" db="EMBL/GenBank/DDBJ databases">
        <title>Genome sequence of Streptomyces albireticuli NRRL B-1670.</title>
        <authorList>
            <person name="Graham D.E."/>
            <person name="Mahan K.M."/>
            <person name="Klingeman D.M."/>
            <person name="Hettich R.L."/>
            <person name="Parry R.J."/>
            <person name="Spain J.C."/>
        </authorList>
    </citation>
    <scope>NUCLEOTIDE SEQUENCE [LARGE SCALE GENOMIC DNA]</scope>
    <source>
        <strain evidence="2 3">NRRL B-1670</strain>
    </source>
</reference>
<name>A0A2A2D1A2_9ACTN</name>
<dbReference type="EMBL" id="NSJV01000569">
    <property type="protein sequence ID" value="PAU45294.1"/>
    <property type="molecule type" value="Genomic_DNA"/>
</dbReference>
<organism evidence="2 3">
    <name type="scientific">Streptomyces albireticuli</name>
    <dbReference type="NCBI Taxonomy" id="1940"/>
    <lineage>
        <taxon>Bacteria</taxon>
        <taxon>Bacillati</taxon>
        <taxon>Actinomycetota</taxon>
        <taxon>Actinomycetes</taxon>
        <taxon>Kitasatosporales</taxon>
        <taxon>Streptomycetaceae</taxon>
        <taxon>Streptomyces</taxon>
    </lineage>
</organism>
<feature type="region of interest" description="Disordered" evidence="1">
    <location>
        <begin position="252"/>
        <end position="277"/>
    </location>
</feature>
<proteinExistence type="predicted"/>
<gene>
    <name evidence="2" type="ORF">CK936_30235</name>
</gene>
<comment type="caution">
    <text evidence="2">The sequence shown here is derived from an EMBL/GenBank/DDBJ whole genome shotgun (WGS) entry which is preliminary data.</text>
</comment>
<sequence length="437" mass="46869">MARKTKPAVLLPSPDDAGPAELTREHLNGDGGGSGGGAVAPQRRPLKNPDNGRMTASPSIHVRGLVQQLPDLDKVREVAETDDSPLTADELQQKDTTDAVIRSAQESGQAAIWVIGAALRIFAKGRFHRQSGLTYDEHVQQEYGISPAHSYRWRDGAPTALAIASATGKTPIEGQVRELRKGEKAHGERGRDLVLELARQAPAVAEQAGAKLTAKVYERAIAALPKPEEMPADPETVAKVVRESVLNVLTAPTTDGAAPGVSPIGETGNDGAEGEGNAEAPVRLSVTVPAAVADTLKQWAEKLNTGHRLELGQADVLTHVAELAAADEHAFSLISERIEQQHAEHWGREVQRFEWRPNPRSKTVLRAERRRKGHSAPKGHDEPLMCATQLAQANGETAACEGELVWKVEKIERTKASTAYYCAGHLPAGSTPPGVWN</sequence>
<feature type="compositionally biased region" description="Low complexity" evidence="1">
    <location>
        <begin position="265"/>
        <end position="277"/>
    </location>
</feature>
<accession>A0A2A2D1A2</accession>
<dbReference type="Proteomes" id="UP000218944">
    <property type="component" value="Unassembled WGS sequence"/>
</dbReference>
<evidence type="ECO:0000313" key="3">
    <source>
        <dbReference type="Proteomes" id="UP000218944"/>
    </source>
</evidence>
<keyword evidence="3" id="KW-1185">Reference proteome</keyword>
<protein>
    <submittedName>
        <fullName evidence="2">Uncharacterized protein</fullName>
    </submittedName>
</protein>
<dbReference type="AlphaFoldDB" id="A0A2A2D1A2"/>